<gene>
    <name evidence="2" type="ORF">FC86_GL000623</name>
</gene>
<dbReference type="Pfam" id="PF07949">
    <property type="entry name" value="YbbR"/>
    <property type="match status" value="3"/>
</dbReference>
<evidence type="ECO:0000313" key="2">
    <source>
        <dbReference type="EMBL" id="KRN03519.1"/>
    </source>
</evidence>
<dbReference type="STRING" id="1423744.FC86_GL000623"/>
<dbReference type="EMBL" id="AYZL01000020">
    <property type="protein sequence ID" value="KRN03519.1"/>
    <property type="molecule type" value="Genomic_DNA"/>
</dbReference>
<dbReference type="AlphaFoldDB" id="A0A0R2DHD0"/>
<keyword evidence="3" id="KW-1185">Reference proteome</keyword>
<keyword evidence="1" id="KW-1133">Transmembrane helix</keyword>
<dbReference type="PANTHER" id="PTHR37804:SF1">
    <property type="entry name" value="CDAA REGULATORY PROTEIN CDAR"/>
    <property type="match status" value="1"/>
</dbReference>
<dbReference type="InterPro" id="IPR053154">
    <property type="entry name" value="c-di-AMP_regulator"/>
</dbReference>
<proteinExistence type="predicted"/>
<sequence>MRKFLNRPIIYKILALLFAVGLYFYVHDNNLGISKNIAENSQVANTMRSASVPLELEFDSDKYFVTGYPEKVNINLDGPAAVVTVLLNNNNFKVFADLSSLGVGTHQVKLQQSGINNQITTKISPETITVNIQPRGAVTLPIQPSFNKASIASGYNIGIPQLSPDTVSVTGPQSEIAKISRIEAHLNLPPNVKETVEQQVMLQALDANGNQVNVVLNPETTHVQLPINLPSKEVNLKFNLKNPSDKLNYEVTSNNSKVKVFAPQAVLDGLDEVNVSVDVANVKDVTEQDLKIELPTGIMGVTPDTTHIKINPTNKES</sequence>
<dbReference type="OrthoDB" id="2139417at2"/>
<dbReference type="InterPro" id="IPR012505">
    <property type="entry name" value="YbbR"/>
</dbReference>
<dbReference type="Proteomes" id="UP000051378">
    <property type="component" value="Unassembled WGS sequence"/>
</dbReference>
<name>A0A0R2DHD0_9LACO</name>
<evidence type="ECO:0000256" key="1">
    <source>
        <dbReference type="SAM" id="Phobius"/>
    </source>
</evidence>
<organism evidence="2 3">
    <name type="scientific">Holzapfeliella floricola DSM 23037 = JCM 16512</name>
    <dbReference type="NCBI Taxonomy" id="1423744"/>
    <lineage>
        <taxon>Bacteria</taxon>
        <taxon>Bacillati</taxon>
        <taxon>Bacillota</taxon>
        <taxon>Bacilli</taxon>
        <taxon>Lactobacillales</taxon>
        <taxon>Lactobacillaceae</taxon>
        <taxon>Holzapfeliella</taxon>
    </lineage>
</organism>
<protein>
    <submittedName>
        <fullName evidence="2">YbbR-like protein</fullName>
    </submittedName>
</protein>
<reference evidence="2 3" key="1">
    <citation type="journal article" date="2015" name="Genome Announc.">
        <title>Expanding the biotechnology potential of lactobacilli through comparative genomics of 213 strains and associated genera.</title>
        <authorList>
            <person name="Sun Z."/>
            <person name="Harris H.M."/>
            <person name="McCann A."/>
            <person name="Guo C."/>
            <person name="Argimon S."/>
            <person name="Zhang W."/>
            <person name="Yang X."/>
            <person name="Jeffery I.B."/>
            <person name="Cooney J.C."/>
            <person name="Kagawa T.F."/>
            <person name="Liu W."/>
            <person name="Song Y."/>
            <person name="Salvetti E."/>
            <person name="Wrobel A."/>
            <person name="Rasinkangas P."/>
            <person name="Parkhill J."/>
            <person name="Rea M.C."/>
            <person name="O'Sullivan O."/>
            <person name="Ritari J."/>
            <person name="Douillard F.P."/>
            <person name="Paul Ross R."/>
            <person name="Yang R."/>
            <person name="Briner A.E."/>
            <person name="Felis G.E."/>
            <person name="de Vos W.M."/>
            <person name="Barrangou R."/>
            <person name="Klaenhammer T.R."/>
            <person name="Caufield P.W."/>
            <person name="Cui Y."/>
            <person name="Zhang H."/>
            <person name="O'Toole P.W."/>
        </authorList>
    </citation>
    <scope>NUCLEOTIDE SEQUENCE [LARGE SCALE GENOMIC DNA]</scope>
    <source>
        <strain evidence="2 3">DSM 23037</strain>
    </source>
</reference>
<dbReference type="PANTHER" id="PTHR37804">
    <property type="entry name" value="CDAA REGULATORY PROTEIN CDAR"/>
    <property type="match status" value="1"/>
</dbReference>
<dbReference type="Gene3D" id="2.170.120.40">
    <property type="entry name" value="YbbR-like domain"/>
    <property type="match status" value="2"/>
</dbReference>
<dbReference type="Gene3D" id="2.170.120.30">
    <property type="match status" value="1"/>
</dbReference>
<comment type="caution">
    <text evidence="2">The sequence shown here is derived from an EMBL/GenBank/DDBJ whole genome shotgun (WGS) entry which is preliminary data.</text>
</comment>
<keyword evidence="1" id="KW-0812">Transmembrane</keyword>
<dbReference type="PATRIC" id="fig|1423744.4.peg.641"/>
<dbReference type="RefSeq" id="WP_056974842.1">
    <property type="nucleotide sequence ID" value="NZ_AYZL01000020.1"/>
</dbReference>
<feature type="transmembrane region" description="Helical" evidence="1">
    <location>
        <begin position="9"/>
        <end position="26"/>
    </location>
</feature>
<keyword evidence="1" id="KW-0472">Membrane</keyword>
<accession>A0A0R2DHD0</accession>
<evidence type="ECO:0000313" key="3">
    <source>
        <dbReference type="Proteomes" id="UP000051378"/>
    </source>
</evidence>